<feature type="compositionally biased region" description="Basic and acidic residues" evidence="1">
    <location>
        <begin position="1"/>
        <end position="12"/>
    </location>
</feature>
<dbReference type="InterPro" id="IPR055281">
    <property type="entry name" value="GIR1-2/SIED1"/>
</dbReference>
<sequence>MGELEGRKRPSMEMEMEDQNEQKKANLDLNLTLSLPGSHQKGDEPSNMPSNDACTPPSSSLTQPSCTSSVTLDTSTNYVELLGSGGPEIPSLILMGCARCLMYTMVSQADPKCPKCQSSALIDVFRQKPNGKEG</sequence>
<dbReference type="Proteomes" id="UP001054252">
    <property type="component" value="Unassembled WGS sequence"/>
</dbReference>
<comment type="caution">
    <text evidence="3">The sequence shown here is derived from an EMBL/GenBank/DDBJ whole genome shotgun (WGS) entry which is preliminary data.</text>
</comment>
<dbReference type="AlphaFoldDB" id="A0AAV5LQN1"/>
<feature type="compositionally biased region" description="Low complexity" evidence="1">
    <location>
        <begin position="55"/>
        <end position="69"/>
    </location>
</feature>
<feature type="region of interest" description="Disordered" evidence="1">
    <location>
        <begin position="1"/>
        <end position="69"/>
    </location>
</feature>
<dbReference type="PANTHER" id="PTHR33177">
    <property type="entry name" value="PUTATIVE-RELATED"/>
    <property type="match status" value="1"/>
</dbReference>
<reference evidence="3 4" key="1">
    <citation type="journal article" date="2021" name="Commun. Biol.">
        <title>The genome of Shorea leprosula (Dipterocarpaceae) highlights the ecological relevance of drought in aseasonal tropical rainforests.</title>
        <authorList>
            <person name="Ng K.K.S."/>
            <person name="Kobayashi M.J."/>
            <person name="Fawcett J.A."/>
            <person name="Hatakeyama M."/>
            <person name="Paape T."/>
            <person name="Ng C.H."/>
            <person name="Ang C.C."/>
            <person name="Tnah L.H."/>
            <person name="Lee C.T."/>
            <person name="Nishiyama T."/>
            <person name="Sese J."/>
            <person name="O'Brien M.J."/>
            <person name="Copetti D."/>
            <person name="Mohd Noor M.I."/>
            <person name="Ong R.C."/>
            <person name="Putra M."/>
            <person name="Sireger I.Z."/>
            <person name="Indrioko S."/>
            <person name="Kosugi Y."/>
            <person name="Izuno A."/>
            <person name="Isagi Y."/>
            <person name="Lee S.L."/>
            <person name="Shimizu K.K."/>
        </authorList>
    </citation>
    <scope>NUCLEOTIDE SEQUENCE [LARGE SCALE GENOMIC DNA]</scope>
    <source>
        <strain evidence="3">214</strain>
    </source>
</reference>
<proteinExistence type="predicted"/>
<evidence type="ECO:0000259" key="2">
    <source>
        <dbReference type="Pfam" id="PF24747"/>
    </source>
</evidence>
<evidence type="ECO:0000256" key="1">
    <source>
        <dbReference type="SAM" id="MobiDB-lite"/>
    </source>
</evidence>
<gene>
    <name evidence="3" type="ORF">SLEP1_g47465</name>
</gene>
<accession>A0AAV5LQN1</accession>
<protein>
    <recommendedName>
        <fullName evidence="2">GIR1-like zinc ribbon domain-containing protein</fullName>
    </recommendedName>
</protein>
<keyword evidence="4" id="KW-1185">Reference proteome</keyword>
<dbReference type="PANTHER" id="PTHR33177:SF77">
    <property type="entry name" value="LITAF DOMAIN-CONTAINING PROTEIN"/>
    <property type="match status" value="1"/>
</dbReference>
<feature type="domain" description="GIR1-like zinc ribbon" evidence="2">
    <location>
        <begin position="91"/>
        <end position="124"/>
    </location>
</feature>
<dbReference type="Pfam" id="PF24747">
    <property type="entry name" value="Zn-ribbon_GIR1"/>
    <property type="match status" value="1"/>
</dbReference>
<name>A0AAV5LQN1_9ROSI</name>
<evidence type="ECO:0000313" key="3">
    <source>
        <dbReference type="EMBL" id="GKV39739.1"/>
    </source>
</evidence>
<evidence type="ECO:0000313" key="4">
    <source>
        <dbReference type="Proteomes" id="UP001054252"/>
    </source>
</evidence>
<dbReference type="EMBL" id="BPVZ01000136">
    <property type="protein sequence ID" value="GKV39739.1"/>
    <property type="molecule type" value="Genomic_DNA"/>
</dbReference>
<dbReference type="InterPro" id="IPR056440">
    <property type="entry name" value="Zn-ribbon_GIR1"/>
</dbReference>
<organism evidence="3 4">
    <name type="scientific">Rubroshorea leprosula</name>
    <dbReference type="NCBI Taxonomy" id="152421"/>
    <lineage>
        <taxon>Eukaryota</taxon>
        <taxon>Viridiplantae</taxon>
        <taxon>Streptophyta</taxon>
        <taxon>Embryophyta</taxon>
        <taxon>Tracheophyta</taxon>
        <taxon>Spermatophyta</taxon>
        <taxon>Magnoliopsida</taxon>
        <taxon>eudicotyledons</taxon>
        <taxon>Gunneridae</taxon>
        <taxon>Pentapetalae</taxon>
        <taxon>rosids</taxon>
        <taxon>malvids</taxon>
        <taxon>Malvales</taxon>
        <taxon>Dipterocarpaceae</taxon>
        <taxon>Rubroshorea</taxon>
    </lineage>
</organism>